<accession>A0A1I5ECG3</accession>
<dbReference type="InterPro" id="IPR051913">
    <property type="entry name" value="GH2_Domain-Containing"/>
</dbReference>
<dbReference type="InterPro" id="IPR006103">
    <property type="entry name" value="Glyco_hydro_2_cat"/>
</dbReference>
<proteinExistence type="inferred from homology"/>
<feature type="domain" description="Glycosyl hydrolases family 2 sugar binding" evidence="6">
    <location>
        <begin position="63"/>
        <end position="159"/>
    </location>
</feature>
<dbReference type="Pfam" id="PF02836">
    <property type="entry name" value="Glyco_hydro_2_C"/>
    <property type="match status" value="1"/>
</dbReference>
<dbReference type="InterPro" id="IPR013783">
    <property type="entry name" value="Ig-like_fold"/>
</dbReference>
<dbReference type="GO" id="GO:0004553">
    <property type="term" value="F:hydrolase activity, hydrolyzing O-glycosyl compounds"/>
    <property type="evidence" value="ECO:0007669"/>
    <property type="project" value="InterPro"/>
</dbReference>
<dbReference type="EMBL" id="FOVK01000015">
    <property type="protein sequence ID" value="SFO09043.1"/>
    <property type="molecule type" value="Genomic_DNA"/>
</dbReference>
<gene>
    <name evidence="8" type="ORF">SAMN04488695_11530</name>
</gene>
<dbReference type="InterPro" id="IPR036156">
    <property type="entry name" value="Beta-gal/glucu_dom_sf"/>
</dbReference>
<dbReference type="Pfam" id="PF02837">
    <property type="entry name" value="Glyco_hydro_2_N"/>
    <property type="match status" value="1"/>
</dbReference>
<dbReference type="PRINTS" id="PR00132">
    <property type="entry name" value="GLHYDRLASE2"/>
</dbReference>
<protein>
    <submittedName>
        <fullName evidence="8">Beta-galactosidase</fullName>
    </submittedName>
</protein>
<keyword evidence="3" id="KW-0326">Glycosidase</keyword>
<dbReference type="Pfam" id="PF16355">
    <property type="entry name" value="DUF4982"/>
    <property type="match status" value="1"/>
</dbReference>
<dbReference type="InterPro" id="IPR017853">
    <property type="entry name" value="GH"/>
</dbReference>
<dbReference type="Gene3D" id="2.60.40.10">
    <property type="entry name" value="Immunoglobulins"/>
    <property type="match status" value="2"/>
</dbReference>
<keyword evidence="2" id="KW-0378">Hydrolase</keyword>
<dbReference type="AlphaFoldDB" id="A0A1I5ECG3"/>
<dbReference type="Proteomes" id="UP000181899">
    <property type="component" value="Unassembled WGS sequence"/>
</dbReference>
<dbReference type="PANTHER" id="PTHR42732:SF1">
    <property type="entry name" value="BETA-MANNOSIDASE"/>
    <property type="match status" value="1"/>
</dbReference>
<dbReference type="InterPro" id="IPR006101">
    <property type="entry name" value="Glyco_hydro_2"/>
</dbReference>
<reference evidence="8 9" key="1">
    <citation type="submission" date="2016-10" db="EMBL/GenBank/DDBJ databases">
        <authorList>
            <person name="de Groot N.N."/>
        </authorList>
    </citation>
    <scope>NUCLEOTIDE SEQUENCE [LARGE SCALE GENOMIC DNA]</scope>
    <source>
        <strain evidence="8 9">ML2</strain>
    </source>
</reference>
<evidence type="ECO:0000259" key="4">
    <source>
        <dbReference type="Pfam" id="PF00703"/>
    </source>
</evidence>
<dbReference type="SUPFAM" id="SSF49785">
    <property type="entry name" value="Galactose-binding domain-like"/>
    <property type="match status" value="1"/>
</dbReference>
<evidence type="ECO:0000259" key="7">
    <source>
        <dbReference type="Pfam" id="PF16355"/>
    </source>
</evidence>
<dbReference type="InterPro" id="IPR006104">
    <property type="entry name" value="Glyco_hydro_2_N"/>
</dbReference>
<dbReference type="Pfam" id="PF00703">
    <property type="entry name" value="Glyco_hydro_2"/>
    <property type="match status" value="1"/>
</dbReference>
<evidence type="ECO:0000259" key="5">
    <source>
        <dbReference type="Pfam" id="PF02836"/>
    </source>
</evidence>
<evidence type="ECO:0000256" key="3">
    <source>
        <dbReference type="ARBA" id="ARBA00023295"/>
    </source>
</evidence>
<evidence type="ECO:0000259" key="6">
    <source>
        <dbReference type="Pfam" id="PF02837"/>
    </source>
</evidence>
<name>A0A1I5ECG3_9CLOT</name>
<dbReference type="InterPro" id="IPR008979">
    <property type="entry name" value="Galactose-bd-like_sf"/>
</dbReference>
<evidence type="ECO:0000256" key="1">
    <source>
        <dbReference type="ARBA" id="ARBA00007401"/>
    </source>
</evidence>
<evidence type="ECO:0000313" key="9">
    <source>
        <dbReference type="Proteomes" id="UP000181899"/>
    </source>
</evidence>
<dbReference type="Gene3D" id="3.20.20.80">
    <property type="entry name" value="Glycosidases"/>
    <property type="match status" value="1"/>
</dbReference>
<feature type="domain" description="DUF4982" evidence="7">
    <location>
        <begin position="585"/>
        <end position="628"/>
    </location>
</feature>
<comment type="similarity">
    <text evidence="1">Belongs to the glycosyl hydrolase 2 family.</text>
</comment>
<evidence type="ECO:0000313" key="8">
    <source>
        <dbReference type="EMBL" id="SFO09043.1"/>
    </source>
</evidence>
<evidence type="ECO:0000256" key="2">
    <source>
        <dbReference type="ARBA" id="ARBA00022801"/>
    </source>
</evidence>
<dbReference type="InterPro" id="IPR032311">
    <property type="entry name" value="DUF4982"/>
</dbReference>
<dbReference type="PANTHER" id="PTHR42732">
    <property type="entry name" value="BETA-GALACTOSIDASE"/>
    <property type="match status" value="1"/>
</dbReference>
<feature type="domain" description="Glycoside hydrolase family 2 catalytic" evidence="5">
    <location>
        <begin position="277"/>
        <end position="562"/>
    </location>
</feature>
<organism evidence="8 9">
    <name type="scientific">Proteiniclasticum ruminis</name>
    <dbReference type="NCBI Taxonomy" id="398199"/>
    <lineage>
        <taxon>Bacteria</taxon>
        <taxon>Bacillati</taxon>
        <taxon>Bacillota</taxon>
        <taxon>Clostridia</taxon>
        <taxon>Eubacteriales</taxon>
        <taxon>Clostridiaceae</taxon>
        <taxon>Proteiniclasticum</taxon>
    </lineage>
</organism>
<dbReference type="Gene3D" id="2.60.120.260">
    <property type="entry name" value="Galactose-binding domain-like"/>
    <property type="match status" value="1"/>
</dbReference>
<dbReference type="SUPFAM" id="SSF51445">
    <property type="entry name" value="(Trans)glycosidases"/>
    <property type="match status" value="1"/>
</dbReference>
<sequence length="759" mass="86906">MKVPFHANTKEDVMRTYYNFNEKWAFTKQADRIPEVIPMDWNWVNLPHSWNALDGQDGGNDYYRGTGYYAKTLDKMDLPEADRYYLEVQGANSSADVYLNGKHLTHHDGGYSTFRVEITESLQRENLFAVTVNNEANDRVYPQAADFTFYGGLYRDVRIICVKDSHFGLDFYGASGLKVTPTVKGQNAEVTVETWISSFKENQILKYTISDQEGKEVVSSFSRETQVTLTIPEVHLWHGRKDPYLYTMKAELLQGEETVDAVSSRFGCRTFKIDAEKGFILNGEEYLLRGVSRHQDRWGIGNALLPEHHEEDMDLICEVGATTIRLAHYQHDQYFYDLCDERGMVVWAEIPYISQHMPKGRENTVSQMKELIAQCYNHPSIVVWGLSNEITMKGDSDPDLLENHHILNDLCHEMDKTRPTVIAAVSPCPMDSPYINIPDVVSYNHYFGWYGGDTSMNGPWFDKFHEMHPHIPIGCSEYGCEGLDWHTSDPVQGDYTEEYQALYHEELIKQFDERKYLWATHVWNMFDFGADARSEGGENGQNHKGLVTFDRKYKKDAFYAYKAWLSDEPFVHICGKRYVNRVEDVTKVTVYSNAPSVELFVNGVSLGSKEGKYFFYFEVPNVGETELVAIAGNLRDESFLRKVDTFDESYRLKEKNAILNWFDVTILEGYFSLNDKISDILKTPQGGALFMGLFSKLLPKEGDKVAGGFEMNESMMSMLGGFTVLRLSGMIGMMGVNLTKEDLLDLNAKLNTIKKPDHL</sequence>
<dbReference type="InterPro" id="IPR006102">
    <property type="entry name" value="Ig-like_GH2"/>
</dbReference>
<keyword evidence="9" id="KW-1185">Reference proteome</keyword>
<feature type="domain" description="Glycoside hydrolase family 2 immunoglobulin-like beta-sandwich" evidence="4">
    <location>
        <begin position="177"/>
        <end position="269"/>
    </location>
</feature>
<dbReference type="SUPFAM" id="SSF49303">
    <property type="entry name" value="beta-Galactosidase/glucuronidase domain"/>
    <property type="match status" value="1"/>
</dbReference>
<dbReference type="GO" id="GO:0005975">
    <property type="term" value="P:carbohydrate metabolic process"/>
    <property type="evidence" value="ECO:0007669"/>
    <property type="project" value="InterPro"/>
</dbReference>